<evidence type="ECO:0000256" key="1">
    <source>
        <dbReference type="SAM" id="SignalP"/>
    </source>
</evidence>
<dbReference type="EMBL" id="FQWM01000010">
    <property type="protein sequence ID" value="SHH83190.1"/>
    <property type="molecule type" value="Genomic_DNA"/>
</dbReference>
<dbReference type="AlphaFoldDB" id="A0A1M5W6T5"/>
<dbReference type="InterPro" id="IPR007410">
    <property type="entry name" value="LpqE-like"/>
</dbReference>
<name>A0A1M5W6T5_9RHOB</name>
<evidence type="ECO:0000313" key="2">
    <source>
        <dbReference type="EMBL" id="SHH83190.1"/>
    </source>
</evidence>
<accession>A0A1M5W6T5</accession>
<dbReference type="PANTHER" id="PTHR36302:SF1">
    <property type="entry name" value="COPPER CHAPERONE PCU(A)C"/>
    <property type="match status" value="1"/>
</dbReference>
<dbReference type="SUPFAM" id="SSF110087">
    <property type="entry name" value="DR1885-like metal-binding protein"/>
    <property type="match status" value="1"/>
</dbReference>
<keyword evidence="1" id="KW-0732">Signal</keyword>
<feature type="signal peptide" evidence="1">
    <location>
        <begin position="1"/>
        <end position="20"/>
    </location>
</feature>
<keyword evidence="3" id="KW-1185">Reference proteome</keyword>
<organism evidence="2 3">
    <name type="scientific">Cognatishimia maritima</name>
    <dbReference type="NCBI Taxonomy" id="870908"/>
    <lineage>
        <taxon>Bacteria</taxon>
        <taxon>Pseudomonadati</taxon>
        <taxon>Pseudomonadota</taxon>
        <taxon>Alphaproteobacteria</taxon>
        <taxon>Rhodobacterales</taxon>
        <taxon>Paracoccaceae</taxon>
        <taxon>Cognatishimia</taxon>
    </lineage>
</organism>
<dbReference type="InterPro" id="IPR036182">
    <property type="entry name" value="PCuAC_sf"/>
</dbReference>
<gene>
    <name evidence="2" type="ORF">SAMN04488044_0023</name>
</gene>
<dbReference type="Gene3D" id="2.60.40.1890">
    <property type="entry name" value="PCu(A)C copper chaperone"/>
    <property type="match status" value="1"/>
</dbReference>
<dbReference type="Proteomes" id="UP000184211">
    <property type="component" value="Unassembled WGS sequence"/>
</dbReference>
<dbReference type="RefSeq" id="WP_072794211.1">
    <property type="nucleotide sequence ID" value="NZ_FQWM01000010.1"/>
</dbReference>
<evidence type="ECO:0000313" key="3">
    <source>
        <dbReference type="Proteomes" id="UP000184211"/>
    </source>
</evidence>
<proteinExistence type="predicted"/>
<protein>
    <submittedName>
        <fullName evidence="2">Copper(I)-binding protein</fullName>
    </submittedName>
</protein>
<dbReference type="STRING" id="870908.SAMN04488044_0023"/>
<dbReference type="PANTHER" id="PTHR36302">
    <property type="entry name" value="BLR7088 PROTEIN"/>
    <property type="match status" value="1"/>
</dbReference>
<dbReference type="OrthoDB" id="9796962at2"/>
<reference evidence="3" key="1">
    <citation type="submission" date="2016-11" db="EMBL/GenBank/DDBJ databases">
        <authorList>
            <person name="Varghese N."/>
            <person name="Submissions S."/>
        </authorList>
    </citation>
    <scope>NUCLEOTIDE SEQUENCE [LARGE SCALE GENOMIC DNA]</scope>
    <source>
        <strain evidence="3">DSM 28223</strain>
    </source>
</reference>
<feature type="chain" id="PRO_5013110422" evidence="1">
    <location>
        <begin position="21"/>
        <end position="160"/>
    </location>
</feature>
<dbReference type="Pfam" id="PF04314">
    <property type="entry name" value="PCuAC"/>
    <property type="match status" value="1"/>
</dbReference>
<sequence>MRLASLIALTAFLMAPPAFAEDDDHVAKIGEVRLLHGWARAPEEGSNSVQVFFEIEHNGATPATLVSVESEISQSANVMAASTKAGGTAVDLGAFPLTPGEDFDLGPETVFIRLNGVSAHLHEGDEIEVTVLIEPFGEVDLHVEILDHDANNHAHAGHNH</sequence>
<dbReference type="InterPro" id="IPR058248">
    <property type="entry name" value="Lxx211020-like"/>
</dbReference>